<evidence type="ECO:0000313" key="13">
    <source>
        <dbReference type="Proteomes" id="UP000321764"/>
    </source>
</evidence>
<keyword evidence="8 11" id="KW-1133">Transmembrane helix</keyword>
<evidence type="ECO:0000256" key="1">
    <source>
        <dbReference type="ARBA" id="ARBA00004377"/>
    </source>
</evidence>
<organism evidence="12 13">
    <name type="scientific">Reinekea thalattae</name>
    <dbReference type="NCBI Taxonomy" id="2593301"/>
    <lineage>
        <taxon>Bacteria</taxon>
        <taxon>Pseudomonadati</taxon>
        <taxon>Pseudomonadota</taxon>
        <taxon>Gammaproteobacteria</taxon>
        <taxon>Oceanospirillales</taxon>
        <taxon>Saccharospirillaceae</taxon>
        <taxon>Reinekea</taxon>
    </lineage>
</organism>
<keyword evidence="4 10" id="KW-1003">Cell membrane</keyword>
<dbReference type="InterPro" id="IPR023229">
    <property type="entry name" value="T2SS_M_periplasmic_sf"/>
</dbReference>
<keyword evidence="13" id="KW-1185">Reference proteome</keyword>
<comment type="subcellular location">
    <subcellularLocation>
        <location evidence="1">Cell inner membrane</location>
        <topology evidence="1">Single-pass membrane protein</topology>
    </subcellularLocation>
</comment>
<dbReference type="SUPFAM" id="SSF103054">
    <property type="entry name" value="General secretion pathway protein M, EpsM"/>
    <property type="match status" value="1"/>
</dbReference>
<dbReference type="EMBL" id="VKAD01000001">
    <property type="protein sequence ID" value="TXR53500.1"/>
    <property type="molecule type" value="Genomic_DNA"/>
</dbReference>
<dbReference type="GO" id="GO:0015627">
    <property type="term" value="C:type II protein secretion system complex"/>
    <property type="evidence" value="ECO:0007669"/>
    <property type="project" value="InterPro"/>
</dbReference>
<accession>A0A5C8Z9F6</accession>
<keyword evidence="6 11" id="KW-0812">Transmembrane</keyword>
<evidence type="ECO:0000256" key="9">
    <source>
        <dbReference type="ARBA" id="ARBA00023136"/>
    </source>
</evidence>
<evidence type="ECO:0000256" key="5">
    <source>
        <dbReference type="ARBA" id="ARBA00022519"/>
    </source>
</evidence>
<evidence type="ECO:0000256" key="3">
    <source>
        <dbReference type="ARBA" id="ARBA00022448"/>
    </source>
</evidence>
<evidence type="ECO:0000256" key="6">
    <source>
        <dbReference type="ARBA" id="ARBA00022692"/>
    </source>
</evidence>
<evidence type="ECO:0000256" key="4">
    <source>
        <dbReference type="ARBA" id="ARBA00022475"/>
    </source>
</evidence>
<keyword evidence="3 10" id="KW-0813">Transport</keyword>
<evidence type="ECO:0000256" key="8">
    <source>
        <dbReference type="ARBA" id="ARBA00022989"/>
    </source>
</evidence>
<comment type="similarity">
    <text evidence="2 10">Belongs to the GSP M family.</text>
</comment>
<dbReference type="GO" id="GO:0005886">
    <property type="term" value="C:plasma membrane"/>
    <property type="evidence" value="ECO:0007669"/>
    <property type="project" value="UniProtKB-SubCell"/>
</dbReference>
<comment type="caution">
    <text evidence="12">The sequence shown here is derived from an EMBL/GenBank/DDBJ whole genome shotgun (WGS) entry which is preliminary data.</text>
</comment>
<dbReference type="Pfam" id="PF04612">
    <property type="entry name" value="T2SSM"/>
    <property type="match status" value="1"/>
</dbReference>
<evidence type="ECO:0000256" key="2">
    <source>
        <dbReference type="ARBA" id="ARBA00010637"/>
    </source>
</evidence>
<evidence type="ECO:0000256" key="7">
    <source>
        <dbReference type="ARBA" id="ARBA00022927"/>
    </source>
</evidence>
<feature type="transmembrane region" description="Helical" evidence="11">
    <location>
        <begin position="26"/>
        <end position="44"/>
    </location>
</feature>
<dbReference type="GO" id="GO:0015628">
    <property type="term" value="P:protein secretion by the type II secretion system"/>
    <property type="evidence" value="ECO:0007669"/>
    <property type="project" value="InterPro"/>
</dbReference>
<dbReference type="InterPro" id="IPR007690">
    <property type="entry name" value="T2SS_GspM"/>
</dbReference>
<dbReference type="RefSeq" id="WP_147712902.1">
    <property type="nucleotide sequence ID" value="NZ_VKAD01000001.1"/>
</dbReference>
<name>A0A5C8Z9F6_9GAMM</name>
<proteinExistence type="inferred from homology"/>
<dbReference type="OrthoDB" id="6624834at2"/>
<keyword evidence="5 10" id="KW-0997">Cell inner membrane</keyword>
<dbReference type="Proteomes" id="UP000321764">
    <property type="component" value="Unassembled WGS sequence"/>
</dbReference>
<dbReference type="AlphaFoldDB" id="A0A5C8Z9F6"/>
<evidence type="ECO:0000256" key="11">
    <source>
        <dbReference type="SAM" id="Phobius"/>
    </source>
</evidence>
<evidence type="ECO:0000313" key="12">
    <source>
        <dbReference type="EMBL" id="TXR53500.1"/>
    </source>
</evidence>
<evidence type="ECO:0000256" key="10">
    <source>
        <dbReference type="PIRNR" id="PIRNR006291"/>
    </source>
</evidence>
<keyword evidence="7 10" id="KW-0653">Protein transport</keyword>
<protein>
    <recommendedName>
        <fullName evidence="10">Type II secretion system protein M</fullName>
        <shortName evidence="10">T2SS protein M</shortName>
    </recommendedName>
    <alternativeName>
        <fullName evidence="10">General secretion pathway protein M</fullName>
    </alternativeName>
</protein>
<dbReference type="PIRSF" id="PIRSF006291">
    <property type="entry name" value="GspM"/>
    <property type="match status" value="1"/>
</dbReference>
<reference evidence="12 13" key="1">
    <citation type="submission" date="2019-07" db="EMBL/GenBank/DDBJ databases">
        <title>Reinekea sp. strain SSH23 genome sequencing and assembly.</title>
        <authorList>
            <person name="Kim I."/>
        </authorList>
    </citation>
    <scope>NUCLEOTIDE SEQUENCE [LARGE SCALE GENOMIC DNA]</scope>
    <source>
        <strain evidence="12 13">SSH23</strain>
    </source>
</reference>
<keyword evidence="9 10" id="KW-0472">Membrane</keyword>
<sequence>MFQDTLNQLTERWQQLSARDQLALKWLSGLLVVAILVFGLISPLHRLLAGHKANLTAAQQTYQELTRLAPLAMSNNANVAVSATTDLNSEVRKQAAVNGFDIQRFEPDGNNLKVWLEEAAFSAVIAWLASLEERGIAHTDLVVDQGAKSGYVDVRVTLLP</sequence>
<dbReference type="Gene3D" id="3.30.1360.100">
    <property type="entry name" value="General secretion pathway protein M, EpsM"/>
    <property type="match status" value="1"/>
</dbReference>
<gene>
    <name evidence="12" type="ORF">FME95_02730</name>
</gene>
<comment type="function">
    <text evidence="10">Inner membrane component of the type II secretion system required for the energy-dependent secretion of extracellular factors such as proteases and toxins from the periplasm.</text>
</comment>